<keyword evidence="7" id="KW-1185">Reference proteome</keyword>
<keyword evidence="3" id="KW-1015">Disulfide bond</keyword>
<feature type="domain" description="Kazal-like" evidence="4">
    <location>
        <begin position="40"/>
        <end position="94"/>
    </location>
</feature>
<reference evidence="6" key="3">
    <citation type="submission" date="2015-06" db="UniProtKB">
        <authorList>
            <consortium name="EnsemblMetazoa"/>
        </authorList>
    </citation>
    <scope>IDENTIFICATION</scope>
</reference>
<evidence type="ECO:0000256" key="1">
    <source>
        <dbReference type="ARBA" id="ARBA00022690"/>
    </source>
</evidence>
<dbReference type="GeneID" id="20216681"/>
<keyword evidence="2" id="KW-0722">Serine protease inhibitor</keyword>
<dbReference type="EnsemblMetazoa" id="HelroT86858">
    <property type="protein sequence ID" value="HelroP86858"/>
    <property type="gene ID" value="HelroG86858"/>
</dbReference>
<dbReference type="HOGENOM" id="CLU_057241_3_0_1"/>
<dbReference type="RefSeq" id="XP_009026480.1">
    <property type="nucleotide sequence ID" value="XM_009028232.1"/>
</dbReference>
<feature type="domain" description="Kazal-like" evidence="4">
    <location>
        <begin position="96"/>
        <end position="150"/>
    </location>
</feature>
<dbReference type="GO" id="GO:0005576">
    <property type="term" value="C:extracellular region"/>
    <property type="evidence" value="ECO:0000318"/>
    <property type="project" value="GO_Central"/>
</dbReference>
<dbReference type="PROSITE" id="PS51465">
    <property type="entry name" value="KAZAL_2"/>
    <property type="match status" value="4"/>
</dbReference>
<dbReference type="FunFam" id="3.30.60.30:FF:000049">
    <property type="entry name" value="Predicted protein"/>
    <property type="match status" value="1"/>
</dbReference>
<dbReference type="Proteomes" id="UP000015101">
    <property type="component" value="Unassembled WGS sequence"/>
</dbReference>
<reference evidence="5 7" key="2">
    <citation type="journal article" date="2013" name="Nature">
        <title>Insights into bilaterian evolution from three spiralian genomes.</title>
        <authorList>
            <person name="Simakov O."/>
            <person name="Marletaz F."/>
            <person name="Cho S.J."/>
            <person name="Edsinger-Gonzales E."/>
            <person name="Havlak P."/>
            <person name="Hellsten U."/>
            <person name="Kuo D.H."/>
            <person name="Larsson T."/>
            <person name="Lv J."/>
            <person name="Arendt D."/>
            <person name="Savage R."/>
            <person name="Osoegawa K."/>
            <person name="de Jong P."/>
            <person name="Grimwood J."/>
            <person name="Chapman J.A."/>
            <person name="Shapiro H."/>
            <person name="Aerts A."/>
            <person name="Otillar R.P."/>
            <person name="Terry A.Y."/>
            <person name="Boore J.L."/>
            <person name="Grigoriev I.V."/>
            <person name="Lindberg D.R."/>
            <person name="Seaver E.C."/>
            <person name="Weisblat D.A."/>
            <person name="Putnam N.H."/>
            <person name="Rokhsar D.S."/>
        </authorList>
    </citation>
    <scope>NUCLEOTIDE SEQUENCE</scope>
</reference>
<organism evidence="6 7">
    <name type="scientific">Helobdella robusta</name>
    <name type="common">Californian leech</name>
    <dbReference type="NCBI Taxonomy" id="6412"/>
    <lineage>
        <taxon>Eukaryota</taxon>
        <taxon>Metazoa</taxon>
        <taxon>Spiralia</taxon>
        <taxon>Lophotrochozoa</taxon>
        <taxon>Annelida</taxon>
        <taxon>Clitellata</taxon>
        <taxon>Hirudinea</taxon>
        <taxon>Rhynchobdellida</taxon>
        <taxon>Glossiphoniidae</taxon>
        <taxon>Helobdella</taxon>
    </lineage>
</organism>
<feature type="domain" description="Kazal-like" evidence="4">
    <location>
        <begin position="157"/>
        <end position="205"/>
    </location>
</feature>
<dbReference type="KEGG" id="hro:HELRODRAFT_86858"/>
<dbReference type="OrthoDB" id="88467at2759"/>
<dbReference type="eggNOG" id="KOG3649">
    <property type="taxonomic scope" value="Eukaryota"/>
</dbReference>
<dbReference type="GO" id="GO:0030154">
    <property type="term" value="P:cell differentiation"/>
    <property type="evidence" value="ECO:0000318"/>
    <property type="project" value="GO_Central"/>
</dbReference>
<dbReference type="PANTHER" id="PTHR10913">
    <property type="entry name" value="FOLLISTATIN-RELATED"/>
    <property type="match status" value="1"/>
</dbReference>
<dbReference type="SUPFAM" id="SSF100895">
    <property type="entry name" value="Kazal-type serine protease inhibitors"/>
    <property type="match status" value="5"/>
</dbReference>
<reference evidence="7" key="1">
    <citation type="submission" date="2012-12" db="EMBL/GenBank/DDBJ databases">
        <authorList>
            <person name="Hellsten U."/>
            <person name="Grimwood J."/>
            <person name="Chapman J.A."/>
            <person name="Shapiro H."/>
            <person name="Aerts A."/>
            <person name="Otillar R.P."/>
            <person name="Terry A.Y."/>
            <person name="Boore J.L."/>
            <person name="Simakov O."/>
            <person name="Marletaz F."/>
            <person name="Cho S.-J."/>
            <person name="Edsinger-Gonzales E."/>
            <person name="Havlak P."/>
            <person name="Kuo D.-H."/>
            <person name="Larsson T."/>
            <person name="Lv J."/>
            <person name="Arendt D."/>
            <person name="Savage R."/>
            <person name="Osoegawa K."/>
            <person name="de Jong P."/>
            <person name="Lindberg D.R."/>
            <person name="Seaver E.C."/>
            <person name="Weisblat D.A."/>
            <person name="Putnam N.H."/>
            <person name="Grigoriev I.V."/>
            <person name="Rokhsar D.S."/>
        </authorList>
    </citation>
    <scope>NUCLEOTIDE SEQUENCE</scope>
</reference>
<dbReference type="InterPro" id="IPR036058">
    <property type="entry name" value="Kazal_dom_sf"/>
</dbReference>
<accession>T1G6I4</accession>
<dbReference type="InterPro" id="IPR050653">
    <property type="entry name" value="Prot_Inhib_GrowthFact_Antg"/>
</dbReference>
<dbReference type="AlphaFoldDB" id="T1G6I4"/>
<dbReference type="STRING" id="6412.T1G6I4"/>
<dbReference type="OMA" id="CINIRCE"/>
<evidence type="ECO:0000259" key="4">
    <source>
        <dbReference type="PROSITE" id="PS51465"/>
    </source>
</evidence>
<keyword evidence="1" id="KW-0646">Protease inhibitor</keyword>
<dbReference type="PANTHER" id="PTHR10913:SF45">
    <property type="entry name" value="FOLLISTATIN, ISOFORM A-RELATED"/>
    <property type="match status" value="1"/>
</dbReference>
<dbReference type="SMART" id="SM00280">
    <property type="entry name" value="KAZAL"/>
    <property type="match status" value="5"/>
</dbReference>
<protein>
    <recommendedName>
        <fullName evidence="4">Kazal-like domain-containing protein</fullName>
    </recommendedName>
</protein>
<dbReference type="Pfam" id="PF07648">
    <property type="entry name" value="Kazal_2"/>
    <property type="match status" value="5"/>
</dbReference>
<dbReference type="CTD" id="20216681"/>
<dbReference type="GO" id="GO:0004867">
    <property type="term" value="F:serine-type endopeptidase inhibitor activity"/>
    <property type="evidence" value="ECO:0007669"/>
    <property type="project" value="UniProtKB-KW"/>
</dbReference>
<name>T1G6I4_HELRO</name>
<evidence type="ECO:0000313" key="6">
    <source>
        <dbReference type="EnsemblMetazoa" id="HelroP86858"/>
    </source>
</evidence>
<proteinExistence type="predicted"/>
<dbReference type="Gene3D" id="3.30.60.30">
    <property type="match status" value="5"/>
</dbReference>
<dbReference type="EMBL" id="KB097528">
    <property type="protein sequence ID" value="ESN95385.1"/>
    <property type="molecule type" value="Genomic_DNA"/>
</dbReference>
<evidence type="ECO:0000313" key="7">
    <source>
        <dbReference type="Proteomes" id="UP000015101"/>
    </source>
</evidence>
<evidence type="ECO:0000256" key="3">
    <source>
        <dbReference type="ARBA" id="ARBA00023157"/>
    </source>
</evidence>
<evidence type="ECO:0000256" key="2">
    <source>
        <dbReference type="ARBA" id="ARBA00022900"/>
    </source>
</evidence>
<gene>
    <name evidence="6" type="primary">20216681</name>
    <name evidence="5" type="ORF">HELRODRAFT_86858</name>
</gene>
<evidence type="ECO:0000313" key="5">
    <source>
        <dbReference type="EMBL" id="ESN95385.1"/>
    </source>
</evidence>
<feature type="domain" description="Kazal-like" evidence="4">
    <location>
        <begin position="209"/>
        <end position="263"/>
    </location>
</feature>
<dbReference type="InParanoid" id="T1G6I4"/>
<dbReference type="EMBL" id="AMQM01006849">
    <property type="status" value="NOT_ANNOTATED_CDS"/>
    <property type="molecule type" value="Genomic_DNA"/>
</dbReference>
<sequence length="278" mass="30984">DDASTLCGSDGNDYEDVCEMRNINCRKEDHVTVKFSGRCETRQPYCDCGTLCPMTIEPVCGSDGRTYINECFLKERACARNDDVIVQFSGECSSDYTNTAHCTCPQHCPAVYRPVCGSDGLTYDSECHLKLFACNKNLNLLVNREGVCRQCENGACTCTFACPNERKEEVCGDNGKTYPNECFMNKSSCKGNVDVRLAYHGKCKPKDGYNAQKMCVCHFNCPLYKNLICGSDNKTYDNECELKEASCKTQKPISVKYQGSCAGCSASFTHYDYFHLSC</sequence>
<dbReference type="CDD" id="cd00104">
    <property type="entry name" value="KAZAL_FS"/>
    <property type="match status" value="4"/>
</dbReference>
<dbReference type="InterPro" id="IPR002350">
    <property type="entry name" value="Kazal_dom"/>
</dbReference>